<proteinExistence type="predicted"/>
<organism evidence="2 3">
    <name type="scientific">Streptomyces colonosanans</name>
    <dbReference type="NCBI Taxonomy" id="1428652"/>
    <lineage>
        <taxon>Bacteria</taxon>
        <taxon>Bacillati</taxon>
        <taxon>Actinomycetota</taxon>
        <taxon>Actinomycetes</taxon>
        <taxon>Kitasatosporales</taxon>
        <taxon>Streptomycetaceae</taxon>
        <taxon>Streptomyces</taxon>
    </lineage>
</organism>
<name>A0A1S2PDF3_9ACTN</name>
<accession>A0A1S2PDF3</accession>
<feature type="region of interest" description="Disordered" evidence="1">
    <location>
        <begin position="328"/>
        <end position="367"/>
    </location>
</feature>
<dbReference type="EMBL" id="MLYP01000040">
    <property type="protein sequence ID" value="OIJ91626.1"/>
    <property type="molecule type" value="Genomic_DNA"/>
</dbReference>
<reference evidence="2 3" key="1">
    <citation type="submission" date="2016-10" db="EMBL/GenBank/DDBJ databases">
        <title>Genome sequence of Streptomyces sp. MUSC 93.</title>
        <authorList>
            <person name="Lee L.-H."/>
            <person name="Ser H.-L."/>
            <person name="Law J.W.-F."/>
        </authorList>
    </citation>
    <scope>NUCLEOTIDE SEQUENCE [LARGE SCALE GENOMIC DNA]</scope>
    <source>
        <strain evidence="2 3">MUSC 93</strain>
    </source>
</reference>
<sequence>MAVIDRQTETALDSVRDRYGRTVDHHAAATARTRRNAAALETYAAYLAQHADQLLDAAHSSLDKLPAARHISAWRDLLAALGASHAEILRFLDRPATHGSPAEREQHAALWLHLAAWADYGSMAADLADQHHQPAPELTGAERRTWTQFAQAAEHRGELDLIESWFAADGRRITLADLIEDDTSTVIALAGDPDAPGWEVVGHYADVYEAGQALPRPVSPGVLRPEAASRFNRPEPAPERPLQELLQDVHEGQSAGDVSEALLGATQEGFDAGPMVRLQHLLDAAAEFSHALETVRGRQIGARLEGLGRQLAFLTREVQEAAEDLGATVAVLPPHRTPQPPRIRPRPALGTTPPAPPHRASAPARRP</sequence>
<protein>
    <submittedName>
        <fullName evidence="2">Uncharacterized protein</fullName>
    </submittedName>
</protein>
<evidence type="ECO:0000313" key="3">
    <source>
        <dbReference type="Proteomes" id="UP000179935"/>
    </source>
</evidence>
<feature type="compositionally biased region" description="Low complexity" evidence="1">
    <location>
        <begin position="358"/>
        <end position="367"/>
    </location>
</feature>
<dbReference type="RefSeq" id="WP_071366847.1">
    <property type="nucleotide sequence ID" value="NZ_MLYP01000040.1"/>
</dbReference>
<gene>
    <name evidence="2" type="ORF">BIV24_15295</name>
</gene>
<dbReference type="Proteomes" id="UP000179935">
    <property type="component" value="Unassembled WGS sequence"/>
</dbReference>
<evidence type="ECO:0000313" key="2">
    <source>
        <dbReference type="EMBL" id="OIJ91626.1"/>
    </source>
</evidence>
<comment type="caution">
    <text evidence="2">The sequence shown here is derived from an EMBL/GenBank/DDBJ whole genome shotgun (WGS) entry which is preliminary data.</text>
</comment>
<evidence type="ECO:0000256" key="1">
    <source>
        <dbReference type="SAM" id="MobiDB-lite"/>
    </source>
</evidence>
<dbReference type="STRING" id="1428652.BIV24_15295"/>
<dbReference type="AlphaFoldDB" id="A0A1S2PDF3"/>
<keyword evidence="3" id="KW-1185">Reference proteome</keyword>